<feature type="compositionally biased region" description="Polar residues" evidence="2">
    <location>
        <begin position="629"/>
        <end position="648"/>
    </location>
</feature>
<reference evidence="4" key="1">
    <citation type="submission" date="2021-03" db="EMBL/GenBank/DDBJ databases">
        <authorList>
            <person name="Tagirdzhanova G."/>
        </authorList>
    </citation>
    <scope>NUCLEOTIDE SEQUENCE</scope>
</reference>
<feature type="domain" description="UDENN" evidence="3">
    <location>
        <begin position="10"/>
        <end position="457"/>
    </location>
</feature>
<feature type="compositionally biased region" description="Polar residues" evidence="2">
    <location>
        <begin position="702"/>
        <end position="749"/>
    </location>
</feature>
<name>A0A8H3IFK1_9LECA</name>
<proteinExistence type="inferred from homology"/>
<dbReference type="PANTHER" id="PTHR31017:SF1">
    <property type="entry name" value="LATE SECRETORY PATHWAY PROTEIN AVL9 HOMOLOG"/>
    <property type="match status" value="1"/>
</dbReference>
<protein>
    <recommendedName>
        <fullName evidence="3">UDENN domain-containing protein</fullName>
    </recommendedName>
</protein>
<comment type="caution">
    <text evidence="4">The sequence shown here is derived from an EMBL/GenBank/DDBJ whole genome shotgun (WGS) entry which is preliminary data.</text>
</comment>
<dbReference type="InterPro" id="IPR051731">
    <property type="entry name" value="DENND11/AVL9_GEFs"/>
</dbReference>
<dbReference type="PANTHER" id="PTHR31017">
    <property type="entry name" value="LATE SECRETORY PATHWAY PROTEIN AVL9-RELATED"/>
    <property type="match status" value="1"/>
</dbReference>
<dbReference type="InterPro" id="IPR018307">
    <property type="entry name" value="ABL9/DENND6_dom"/>
</dbReference>
<dbReference type="GO" id="GO:0005737">
    <property type="term" value="C:cytoplasm"/>
    <property type="evidence" value="ECO:0007669"/>
    <property type="project" value="TreeGrafter"/>
</dbReference>
<evidence type="ECO:0000259" key="3">
    <source>
        <dbReference type="PROSITE" id="PS50211"/>
    </source>
</evidence>
<dbReference type="OrthoDB" id="26278at2759"/>
<feature type="region of interest" description="Disordered" evidence="2">
    <location>
        <begin position="520"/>
        <end position="577"/>
    </location>
</feature>
<keyword evidence="5" id="KW-1185">Reference proteome</keyword>
<feature type="region of interest" description="Disordered" evidence="2">
    <location>
        <begin position="624"/>
        <end position="652"/>
    </location>
</feature>
<feature type="compositionally biased region" description="Polar residues" evidence="2">
    <location>
        <begin position="562"/>
        <end position="577"/>
    </location>
</feature>
<dbReference type="EMBL" id="CAJPDQ010000011">
    <property type="protein sequence ID" value="CAF9916733.1"/>
    <property type="molecule type" value="Genomic_DNA"/>
</dbReference>
<evidence type="ECO:0000256" key="2">
    <source>
        <dbReference type="SAM" id="MobiDB-lite"/>
    </source>
</evidence>
<feature type="region of interest" description="Disordered" evidence="2">
    <location>
        <begin position="697"/>
        <end position="779"/>
    </location>
</feature>
<evidence type="ECO:0000313" key="5">
    <source>
        <dbReference type="Proteomes" id="UP000664169"/>
    </source>
</evidence>
<evidence type="ECO:0000313" key="4">
    <source>
        <dbReference type="EMBL" id="CAF9916733.1"/>
    </source>
</evidence>
<accession>A0A8H3IFK1</accession>
<organism evidence="4 5">
    <name type="scientific">Gomphillus americanus</name>
    <dbReference type="NCBI Taxonomy" id="1940652"/>
    <lineage>
        <taxon>Eukaryota</taxon>
        <taxon>Fungi</taxon>
        <taxon>Dikarya</taxon>
        <taxon>Ascomycota</taxon>
        <taxon>Pezizomycotina</taxon>
        <taxon>Lecanoromycetes</taxon>
        <taxon>OSLEUM clade</taxon>
        <taxon>Ostropomycetidae</taxon>
        <taxon>Ostropales</taxon>
        <taxon>Graphidaceae</taxon>
        <taxon>Gomphilloideae</taxon>
        <taxon>Gomphillus</taxon>
    </lineage>
</organism>
<dbReference type="InterPro" id="IPR037516">
    <property type="entry name" value="Tripartite_DENN"/>
</dbReference>
<comment type="similarity">
    <text evidence="1">Belongs to the AVL9 family.</text>
</comment>
<dbReference type="Pfam" id="PF09794">
    <property type="entry name" value="Avl9"/>
    <property type="match status" value="1"/>
</dbReference>
<feature type="compositionally biased region" description="Low complexity" evidence="2">
    <location>
        <begin position="548"/>
        <end position="560"/>
    </location>
</feature>
<dbReference type="AlphaFoldDB" id="A0A8H3IFK1"/>
<feature type="compositionally biased region" description="Basic residues" evidence="2">
    <location>
        <begin position="755"/>
        <end position="764"/>
    </location>
</feature>
<dbReference type="Proteomes" id="UP000664169">
    <property type="component" value="Unassembled WGS sequence"/>
</dbReference>
<dbReference type="PROSITE" id="PS50211">
    <property type="entry name" value="DENN"/>
    <property type="match status" value="1"/>
</dbReference>
<gene>
    <name evidence="4" type="ORF">GOMPHAMPRED_001090</name>
</gene>
<evidence type="ECO:0000256" key="1">
    <source>
        <dbReference type="ARBA" id="ARBA00038178"/>
    </source>
</evidence>
<sequence length="779" mass="86964">MAAADEPFGPAICVIGFHHSRGPEIESWFGVPEHTDPSIDNDWSFLPFMALSDGAHSFEEDFSYFTLRRKLSEEKQASLTAHPPLSLFGMSCTRQLDAKELINRPDDVTRSTVQKSLVIVTEKPWMFPTWREKLSLVTRAWFLQRDFRDIEILKDFQQSLKIDEPETLSSREQFLGLSLREFVYEFKHQALVLFKCALLQPKMLFFGSKCDRLCMLQFALISLIPGLIQHLEDCADPELDSYERNLSPPSSLKTSDRNSLLLYMGLPLQIFGKGALFGPYTPLQQLDILADHDTKSYIVGSTNSLLLQQKERYSDIIINLDDVTISITTPSLKTALALTAADRRWVDFIYQKIASTWDSANPSRPTTHGYVASDEFIRLQFEEYLLALLSATKYHLYLQSVPAHNRDLSALVGVEGDPALDFGEVWLESWKASPNFKLWHKNTDSHLFDIVDPRHPTAGSLSLDDINRRVAQQIEDLHLEERFNTSKEALNKHFTSGKKQVSEVFSKAWADFEAYRIAQRAKSPPPTGFREKEDLYSMSSPPATAPLPNSQNPPSSNHSPAYFNSTSDSSTATQTPNSATAFLDSSSIRTRTPDLSSAQAAVEAASQKAGAYFSSWSSWASEKRKGWSSPASTPTSGTFTTANTNQSQENKKIMRSPRKLMIVERMRHEDSSIGNNGSRSAPAVASTYNDFRESMTQDLSDKPTNTATNTRSKNALASTPKSTVETIVNSGNPPPKTQQESVVPSTSAATEPRSPTKRGVGRGKRREEKGSDGIGRLDA</sequence>
<feature type="compositionally biased region" description="Basic and acidic residues" evidence="2">
    <location>
        <begin position="765"/>
        <end position="779"/>
    </location>
</feature>